<comment type="function">
    <text evidence="16">Catalytic subunit of the essential mitochondrial processing protease (MPP), which cleaves the mitochondrial sequence off newly imported precursors proteins. Preferentially, cleaves after an arginine at position P2. Required for PINK1 turnover by coupling PINK1 mitochondrial import and cleavage, which results in subsequent PINK1 proteolysis.</text>
</comment>
<dbReference type="FunFam" id="3.30.830.10:FF:000001">
    <property type="entry name" value="Mitochondrial-processing peptidase subunit beta, mitochondrial"/>
    <property type="match status" value="1"/>
</dbReference>
<gene>
    <name evidence="20" type="ORF">KC01_LOCUS34639</name>
</gene>
<dbReference type="GO" id="GO:0004222">
    <property type="term" value="F:metalloendopeptidase activity"/>
    <property type="evidence" value="ECO:0007669"/>
    <property type="project" value="UniProtKB-EC"/>
</dbReference>
<feature type="region of interest" description="Disordered" evidence="17">
    <location>
        <begin position="479"/>
        <end position="832"/>
    </location>
</feature>
<evidence type="ECO:0000256" key="10">
    <source>
        <dbReference type="ARBA" id="ARBA00022801"/>
    </source>
</evidence>
<evidence type="ECO:0000256" key="14">
    <source>
        <dbReference type="ARBA" id="ARBA00023128"/>
    </source>
</evidence>
<dbReference type="GO" id="GO:0006627">
    <property type="term" value="P:protein processing involved in protein targeting to mitochondrion"/>
    <property type="evidence" value="ECO:0007669"/>
    <property type="project" value="UniProtKB-ARBA"/>
</dbReference>
<dbReference type="Gene3D" id="3.30.830.10">
    <property type="entry name" value="Metalloenzyme, LuxS/M16 peptidase-like"/>
    <property type="match status" value="2"/>
</dbReference>
<keyword evidence="11" id="KW-0862">Zinc</keyword>
<dbReference type="InterPro" id="IPR050361">
    <property type="entry name" value="MPP/UQCRC_Complex"/>
</dbReference>
<evidence type="ECO:0000256" key="6">
    <source>
        <dbReference type="ARBA" id="ARBA00012299"/>
    </source>
</evidence>
<evidence type="ECO:0000256" key="3">
    <source>
        <dbReference type="ARBA" id="ARBA00004173"/>
    </source>
</evidence>
<evidence type="ECO:0000256" key="4">
    <source>
        <dbReference type="ARBA" id="ARBA00007261"/>
    </source>
</evidence>
<dbReference type="Pfam" id="PF00675">
    <property type="entry name" value="Peptidase_M16"/>
    <property type="match status" value="1"/>
</dbReference>
<evidence type="ECO:0000256" key="5">
    <source>
        <dbReference type="ARBA" id="ARBA00011587"/>
    </source>
</evidence>
<evidence type="ECO:0000256" key="7">
    <source>
        <dbReference type="ARBA" id="ARBA00020510"/>
    </source>
</evidence>
<feature type="domain" description="Peptidase M16 N-terminal" evidence="18">
    <location>
        <begin position="56"/>
        <end position="202"/>
    </location>
</feature>
<evidence type="ECO:0000313" key="21">
    <source>
        <dbReference type="Proteomes" id="UP001497482"/>
    </source>
</evidence>
<keyword evidence="13" id="KW-0482">Metalloprotease</keyword>
<dbReference type="PANTHER" id="PTHR11851">
    <property type="entry name" value="METALLOPROTEASE"/>
    <property type="match status" value="1"/>
</dbReference>
<dbReference type="SUPFAM" id="SSF63411">
    <property type="entry name" value="LuxS/MPP-like metallohydrolase"/>
    <property type="match status" value="2"/>
</dbReference>
<evidence type="ECO:0000256" key="9">
    <source>
        <dbReference type="ARBA" id="ARBA00022723"/>
    </source>
</evidence>
<organism evidence="20 21">
    <name type="scientific">Knipowitschia caucasica</name>
    <name type="common">Caucasian dwarf goby</name>
    <name type="synonym">Pomatoschistus caucasicus</name>
    <dbReference type="NCBI Taxonomy" id="637954"/>
    <lineage>
        <taxon>Eukaryota</taxon>
        <taxon>Metazoa</taxon>
        <taxon>Chordata</taxon>
        <taxon>Craniata</taxon>
        <taxon>Vertebrata</taxon>
        <taxon>Euteleostomi</taxon>
        <taxon>Actinopterygii</taxon>
        <taxon>Neopterygii</taxon>
        <taxon>Teleostei</taxon>
        <taxon>Neoteleostei</taxon>
        <taxon>Acanthomorphata</taxon>
        <taxon>Gobiaria</taxon>
        <taxon>Gobiiformes</taxon>
        <taxon>Gobioidei</taxon>
        <taxon>Gobiidae</taxon>
        <taxon>Gobiinae</taxon>
        <taxon>Knipowitschia</taxon>
    </lineage>
</organism>
<evidence type="ECO:0000256" key="16">
    <source>
        <dbReference type="ARBA" id="ARBA00045433"/>
    </source>
</evidence>
<evidence type="ECO:0000313" key="20">
    <source>
        <dbReference type="EMBL" id="CAL1607605.1"/>
    </source>
</evidence>
<evidence type="ECO:0000256" key="1">
    <source>
        <dbReference type="ARBA" id="ARBA00001098"/>
    </source>
</evidence>
<keyword evidence="10" id="KW-0378">Hydrolase</keyword>
<dbReference type="InterPro" id="IPR011249">
    <property type="entry name" value="Metalloenz_LuxS/M16"/>
</dbReference>
<evidence type="ECO:0000256" key="2">
    <source>
        <dbReference type="ARBA" id="ARBA00001947"/>
    </source>
</evidence>
<dbReference type="InterPro" id="IPR007863">
    <property type="entry name" value="Peptidase_M16_C"/>
</dbReference>
<comment type="subunit">
    <text evidence="5">Heterodimer of PMPCA (alpha) and PMPCB (beta) subunits, forming the mitochondrial processing protease (MPP) in which PMPCA is involved in substrate recognition and binding and PMPCB is the catalytic subunit.</text>
</comment>
<comment type="cofactor">
    <cofactor evidence="2">
        <name>Zn(2+)</name>
        <dbReference type="ChEBI" id="CHEBI:29105"/>
    </cofactor>
</comment>
<dbReference type="EMBL" id="OZ035828">
    <property type="protein sequence ID" value="CAL1607605.1"/>
    <property type="molecule type" value="Genomic_DNA"/>
</dbReference>
<evidence type="ECO:0000256" key="13">
    <source>
        <dbReference type="ARBA" id="ARBA00023049"/>
    </source>
</evidence>
<accession>A0AAV2M2M8</accession>
<dbReference type="Proteomes" id="UP001497482">
    <property type="component" value="Chromosome 6"/>
</dbReference>
<dbReference type="AlphaFoldDB" id="A0AAV2M2M8"/>
<dbReference type="FunFam" id="3.30.830.10:FF:000002">
    <property type="entry name" value="Mitochondrial-processing peptidase subunit beta"/>
    <property type="match status" value="1"/>
</dbReference>
<dbReference type="InterPro" id="IPR011765">
    <property type="entry name" value="Pept_M16_N"/>
</dbReference>
<dbReference type="GO" id="GO:0046872">
    <property type="term" value="F:metal ion binding"/>
    <property type="evidence" value="ECO:0007669"/>
    <property type="project" value="UniProtKB-KW"/>
</dbReference>
<protein>
    <recommendedName>
        <fullName evidence="7">Mitochondrial-processing peptidase subunit beta</fullName>
        <ecNumber evidence="6">3.4.24.64</ecNumber>
    </recommendedName>
    <alternativeName>
        <fullName evidence="15">Beta-MPP</fullName>
    </alternativeName>
</protein>
<evidence type="ECO:0000256" key="12">
    <source>
        <dbReference type="ARBA" id="ARBA00022946"/>
    </source>
</evidence>
<keyword evidence="9" id="KW-0479">Metal-binding</keyword>
<evidence type="ECO:0000256" key="15">
    <source>
        <dbReference type="ARBA" id="ARBA00031018"/>
    </source>
</evidence>
<comment type="catalytic activity">
    <reaction evidence="1">
        <text>Release of N-terminal transit peptides from precursor proteins imported into the mitochondrion, typically with Arg in position P2.</text>
        <dbReference type="EC" id="3.4.24.64"/>
    </reaction>
</comment>
<dbReference type="EC" id="3.4.24.64" evidence="6"/>
<name>A0AAV2M2M8_KNICA</name>
<keyword evidence="14" id="KW-0496">Mitochondrion</keyword>
<reference evidence="20 21" key="1">
    <citation type="submission" date="2024-04" db="EMBL/GenBank/DDBJ databases">
        <authorList>
            <person name="Waldvogel A.-M."/>
            <person name="Schoenle A."/>
        </authorList>
    </citation>
    <scope>NUCLEOTIDE SEQUENCE [LARGE SCALE GENOMIC DNA]</scope>
</reference>
<comment type="similarity">
    <text evidence="4">Belongs to the peptidase M16 family.</text>
</comment>
<evidence type="ECO:0000256" key="11">
    <source>
        <dbReference type="ARBA" id="ARBA00022833"/>
    </source>
</evidence>
<dbReference type="PANTHER" id="PTHR11851:SF116">
    <property type="entry name" value="CYTOCHROME B-C1 COMPLEX SUBUNIT 1, MITOCHONDRIAL"/>
    <property type="match status" value="1"/>
</dbReference>
<feature type="domain" description="Peptidase M16 C-terminal" evidence="19">
    <location>
        <begin position="208"/>
        <end position="393"/>
    </location>
</feature>
<proteinExistence type="inferred from homology"/>
<evidence type="ECO:0000259" key="18">
    <source>
        <dbReference type="Pfam" id="PF00675"/>
    </source>
</evidence>
<evidence type="ECO:0000256" key="8">
    <source>
        <dbReference type="ARBA" id="ARBA00022670"/>
    </source>
</evidence>
<evidence type="ECO:0000256" key="17">
    <source>
        <dbReference type="SAM" id="MobiDB-lite"/>
    </source>
</evidence>
<comment type="subcellular location">
    <subcellularLocation>
        <location evidence="3">Mitochondrion</location>
    </subcellularLocation>
</comment>
<dbReference type="GO" id="GO:0005759">
    <property type="term" value="C:mitochondrial matrix"/>
    <property type="evidence" value="ECO:0007669"/>
    <property type="project" value="UniProtKB-ARBA"/>
</dbReference>
<keyword evidence="8" id="KW-0645">Protease</keyword>
<evidence type="ECO:0000259" key="19">
    <source>
        <dbReference type="Pfam" id="PF05193"/>
    </source>
</evidence>
<keyword evidence="12" id="KW-0809">Transit peptide</keyword>
<sequence>MAASVCRVGSTVGRSLSKARSPILLSLRRGQASVSYAQSLLGAPETRLTTLDNGLRIASEDTGHATCTVGLWIGAGSRYESERNNGAGFFLEHMAFKGTKKHSQSALEQKVESMGAHLSAYTSREHTAYYMKTLSKDLPVAVELLADIVQSCSLNEADIEQQRATVLHELEEVEGNLQEVCLDLLHATAFQGTPLGHSVLGPTSNAKSLTRQDLVDYINSHYKAPRMVLSAAGGVNHEELVGLANAHLSGVSFEYEGDAAPVLSPCRFTGSEILMRDDALPLAHIAIAVEGASATSPDIVPLMVANAIIGSYDITYGGGKNLTSRLARLSVEEKLCHSFQAFHSSYSDTGLLGIYFVTDKHCIEDMMHWAQNAWMNLCTTVTDSDVARGKIALKASLVGQLNGTTPVCDDVGRHILNYGRRIPLSEWDARIDAVTPRQIRDVCTKYLYDKCPAVAGVGPVEQVPDYNRIRSAMYWLRRKTTSSTPQEKDHLLCTTGERPPPLHHRRKTTSSTPQEKDHLLYTTERPPPLHHRKTTSSTPQEKDHLLCTTGERPPPLHHRRKTTSSAPQEKDHLLYTTGERPPPLHHRRKTTSSAPQEKDHLLYTTGERPPPLHHRRKTTSSTPQEKDHLLYTTGERPPPLHHRRKTTSSAPQEKDHLLYTTGERPPPLHHRRKTTSSTPQEKDHLLYTTGERPPPLHHRRKTSSAPQEKDHLLCTTGERPPPLHHRRKTSSSTPQEKDHLLCTTGERPPLHHRRKTTSSAPQEKDHLLYTTGERPPPLHHRRKTSSSAPQEKDLLLYTTGERPPPLHHRRKTSSSTPQEKDHLLCTTGERPV</sequence>
<keyword evidence="21" id="KW-1185">Reference proteome</keyword>
<dbReference type="Pfam" id="PF05193">
    <property type="entry name" value="Peptidase_M16_C"/>
    <property type="match status" value="1"/>
</dbReference>